<proteinExistence type="predicted"/>
<dbReference type="GO" id="GO:0015074">
    <property type="term" value="P:DNA integration"/>
    <property type="evidence" value="ECO:0007669"/>
    <property type="project" value="UniProtKB-KW"/>
</dbReference>
<evidence type="ECO:0000259" key="7">
    <source>
        <dbReference type="PROSITE" id="PS51737"/>
    </source>
</evidence>
<dbReference type="InterPro" id="IPR011109">
    <property type="entry name" value="DNA_bind_recombinase_dom"/>
</dbReference>
<comment type="caution">
    <text evidence="8">The sequence shown here is derived from an EMBL/GenBank/DDBJ whole genome shotgun (WGS) entry which is preliminary data.</text>
</comment>
<keyword evidence="2" id="KW-0238">DNA-binding</keyword>
<dbReference type="PROSITE" id="PS51737">
    <property type="entry name" value="RECOMBINASE_DNA_BIND"/>
    <property type="match status" value="1"/>
</dbReference>
<dbReference type="GO" id="GO:0003677">
    <property type="term" value="F:DNA binding"/>
    <property type="evidence" value="ECO:0007669"/>
    <property type="project" value="UniProtKB-KW"/>
</dbReference>
<dbReference type="AlphaFoldDB" id="A0A367GLJ3"/>
<keyword evidence="3" id="KW-0233">DNA recombination</keyword>
<feature type="domain" description="Recombinase" evidence="7">
    <location>
        <begin position="158"/>
        <end position="268"/>
    </location>
</feature>
<evidence type="ECO:0000256" key="1">
    <source>
        <dbReference type="ARBA" id="ARBA00022908"/>
    </source>
</evidence>
<dbReference type="GO" id="GO:0000150">
    <property type="term" value="F:DNA strand exchange activity"/>
    <property type="evidence" value="ECO:0007669"/>
    <property type="project" value="InterPro"/>
</dbReference>
<dbReference type="EMBL" id="QGDC01000012">
    <property type="protein sequence ID" value="RCH53623.1"/>
    <property type="molecule type" value="Genomic_DNA"/>
</dbReference>
<dbReference type="InterPro" id="IPR036162">
    <property type="entry name" value="Resolvase-like_N_sf"/>
</dbReference>
<dbReference type="RefSeq" id="WP_114006483.1">
    <property type="nucleotide sequence ID" value="NZ_QGDC01000012.1"/>
</dbReference>
<feature type="domain" description="Resolvase/invertase-type recombinase catalytic" evidence="6">
    <location>
        <begin position="3"/>
        <end position="151"/>
    </location>
</feature>
<evidence type="ECO:0000259" key="6">
    <source>
        <dbReference type="PROSITE" id="PS51736"/>
    </source>
</evidence>
<dbReference type="PANTHER" id="PTHR30461">
    <property type="entry name" value="DNA-INVERTASE FROM LAMBDOID PROPHAGE"/>
    <property type="match status" value="1"/>
</dbReference>
<dbReference type="PROSITE" id="PS51736">
    <property type="entry name" value="RECOMBINASES_3"/>
    <property type="match status" value="1"/>
</dbReference>
<dbReference type="InterPro" id="IPR050639">
    <property type="entry name" value="SSR_resolvase"/>
</dbReference>
<dbReference type="InterPro" id="IPR006119">
    <property type="entry name" value="Resolv_N"/>
</dbReference>
<accession>A0A367GLJ3</accession>
<dbReference type="InterPro" id="IPR006118">
    <property type="entry name" value="Recombinase_CS"/>
</dbReference>
<evidence type="ECO:0000256" key="5">
    <source>
        <dbReference type="PROSITE-ProRule" id="PRU10137"/>
    </source>
</evidence>
<gene>
    <name evidence="8" type="ORF">DJ568_16790</name>
</gene>
<dbReference type="InterPro" id="IPR038109">
    <property type="entry name" value="DNA_bind_recomb_sf"/>
</dbReference>
<evidence type="ECO:0000256" key="3">
    <source>
        <dbReference type="ARBA" id="ARBA00023172"/>
    </source>
</evidence>
<name>A0A367GLJ3_9SPHI</name>
<dbReference type="CDD" id="cd00338">
    <property type="entry name" value="Ser_Recombinase"/>
    <property type="match status" value="1"/>
</dbReference>
<dbReference type="Pfam" id="PF07508">
    <property type="entry name" value="Recombinase"/>
    <property type="match status" value="1"/>
</dbReference>
<dbReference type="PANTHER" id="PTHR30461:SF23">
    <property type="entry name" value="DNA RECOMBINASE-RELATED"/>
    <property type="match status" value="1"/>
</dbReference>
<reference evidence="8 9" key="1">
    <citation type="submission" date="2018-05" db="EMBL/GenBank/DDBJ databases">
        <title>Mucilaginibacter hurinus sp. nov., isolated from briquette warehouse soil.</title>
        <authorList>
            <person name="Choi L."/>
        </authorList>
    </citation>
    <scope>NUCLEOTIDE SEQUENCE [LARGE SCALE GENOMIC DNA]</scope>
    <source>
        <strain evidence="8 9">ZR32</strain>
    </source>
</reference>
<dbReference type="Gene3D" id="3.40.50.1390">
    <property type="entry name" value="Resolvase, N-terminal catalytic domain"/>
    <property type="match status" value="1"/>
</dbReference>
<keyword evidence="1" id="KW-0229">DNA integration</keyword>
<dbReference type="Gene3D" id="3.90.1750.20">
    <property type="entry name" value="Putative Large Serine Recombinase, Chain B, Domain 2"/>
    <property type="match status" value="1"/>
</dbReference>
<sequence>MKIADLYIRVSTDEQADKGYSQRGQEEVLTRYCDFKGIRIRKVIYEDHSAKTFNRPEWQKLLIDLKKKRGQSDLILFTKWDRFSRNAGDAYQMINTLANLGVEPQAIEQPLDLSIPENKLMLAIYLAQPEVENDRRALNTFFGMRRARKEGRWMGPAVVGYVNKTTEDGKKYICPQEPNASIMRWCYEQLATGNWYIDQVWKAAHEKGLSCGRKNFWQIIRNPVYCGKIFISKYKDEEAHLVKGLHEPIISEGLFNEVIDVLDGRKKTYKTQLTSPDELPLRGFLICPKCGYMLTGSASKGCRQYYHYYHCFSKCGVRFNAKLVNAEFEKNLKKHAIDPGVIPLYKSILTEVYDNAIGTGKADVVLYKQQLNEYHDKISKARDLLLKGHLDGADYRDLKNDCERKVSIIEGKLVELSAEKDRSIGPLLDKALKNVARLPELYQTADSEGKRRIVSSMYPEKMTFDGVQHRTTRLNEAIVVFDSIKAVFEAKKKDKSAKKADLSSMVAGSRIELPTLGL</sequence>
<dbReference type="PROSITE" id="PS00397">
    <property type="entry name" value="RECOMBINASES_1"/>
    <property type="match status" value="1"/>
</dbReference>
<feature type="active site" description="O-(5'-phospho-DNA)-serine intermediate" evidence="4 5">
    <location>
        <position position="11"/>
    </location>
</feature>
<protein>
    <submittedName>
        <fullName evidence="8">Recombinase family protein</fullName>
    </submittedName>
</protein>
<dbReference type="SMART" id="SM00857">
    <property type="entry name" value="Resolvase"/>
    <property type="match status" value="1"/>
</dbReference>
<keyword evidence="9" id="KW-1185">Reference proteome</keyword>
<dbReference type="Pfam" id="PF00239">
    <property type="entry name" value="Resolvase"/>
    <property type="match status" value="1"/>
</dbReference>
<dbReference type="OrthoDB" id="9815006at2"/>
<dbReference type="Proteomes" id="UP000253209">
    <property type="component" value="Unassembled WGS sequence"/>
</dbReference>
<organism evidence="8 9">
    <name type="scientific">Mucilaginibacter hurinus</name>
    <dbReference type="NCBI Taxonomy" id="2201324"/>
    <lineage>
        <taxon>Bacteria</taxon>
        <taxon>Pseudomonadati</taxon>
        <taxon>Bacteroidota</taxon>
        <taxon>Sphingobacteriia</taxon>
        <taxon>Sphingobacteriales</taxon>
        <taxon>Sphingobacteriaceae</taxon>
        <taxon>Mucilaginibacter</taxon>
    </lineage>
</organism>
<evidence type="ECO:0000313" key="9">
    <source>
        <dbReference type="Proteomes" id="UP000253209"/>
    </source>
</evidence>
<evidence type="ECO:0000256" key="4">
    <source>
        <dbReference type="PIRSR" id="PIRSR606118-50"/>
    </source>
</evidence>
<evidence type="ECO:0000313" key="8">
    <source>
        <dbReference type="EMBL" id="RCH53623.1"/>
    </source>
</evidence>
<dbReference type="SUPFAM" id="SSF53041">
    <property type="entry name" value="Resolvase-like"/>
    <property type="match status" value="1"/>
</dbReference>
<evidence type="ECO:0000256" key="2">
    <source>
        <dbReference type="ARBA" id="ARBA00023125"/>
    </source>
</evidence>